<feature type="binding site" evidence="1">
    <location>
        <position position="254"/>
    </location>
    <ligand>
        <name>Mg(2+)</name>
        <dbReference type="ChEBI" id="CHEBI:18420"/>
        <label>1</label>
    </ligand>
</feature>
<dbReference type="InterPro" id="IPR036705">
    <property type="entry name" value="Ribosyl_crysJ1_sf"/>
</dbReference>
<keyword evidence="1" id="KW-0479">Metal-binding</keyword>
<evidence type="ECO:0000256" key="1">
    <source>
        <dbReference type="PIRSR" id="PIRSR605502-1"/>
    </source>
</evidence>
<organism evidence="2 3">
    <name type="scientific">Segatella copri</name>
    <dbReference type="NCBI Taxonomy" id="165179"/>
    <lineage>
        <taxon>Bacteria</taxon>
        <taxon>Pseudomonadati</taxon>
        <taxon>Bacteroidota</taxon>
        <taxon>Bacteroidia</taxon>
        <taxon>Bacteroidales</taxon>
        <taxon>Prevotellaceae</taxon>
        <taxon>Segatella</taxon>
    </lineage>
</organism>
<dbReference type="InterPro" id="IPR050792">
    <property type="entry name" value="ADP-ribosylglycohydrolase"/>
</dbReference>
<sequence>MMLLKKITDLRSALLRKKGKQEVMQETKGRAELPFPTSGIIGAIAGDCFGAAYEFHPVKHGDFDIYKEPRFTDDTVMTLAVAKWLTIDPEHTHEKLVECMKELGRKYMFVGYGKKFLRWIISRKTEPYNSYGNGSAMRVSPCGFYAKTLDEALQLAKISAEVTHNHPEGIKGAQAIAACIFLARQGKDKKQICDYVEAHFEGYNLHRTLAEIRPDYGFRVSCQSSVPESIISYLEADSYTSAIRNAISLGGDADTMACMAGGIAVATRGMEMPKELAYCVYNNVLDDNLRQILNEFNLYLKEHERE</sequence>
<evidence type="ECO:0000313" key="3">
    <source>
        <dbReference type="Proteomes" id="UP001205531"/>
    </source>
</evidence>
<dbReference type="Pfam" id="PF03747">
    <property type="entry name" value="ADP_ribosyl_GH"/>
    <property type="match status" value="1"/>
</dbReference>
<dbReference type="PANTHER" id="PTHR16222:SF12">
    <property type="entry name" value="ADP-RIBOSYLGLYCOHYDROLASE-RELATED"/>
    <property type="match status" value="1"/>
</dbReference>
<protein>
    <submittedName>
        <fullName evidence="2">ADP-ribosylglycohydrolase family protein</fullName>
    </submittedName>
</protein>
<name>A0AAW5IJ64_9BACT</name>
<dbReference type="EMBL" id="JANDWZ010000008">
    <property type="protein sequence ID" value="MCP9564036.1"/>
    <property type="molecule type" value="Genomic_DNA"/>
</dbReference>
<feature type="binding site" evidence="1">
    <location>
        <position position="255"/>
    </location>
    <ligand>
        <name>Mg(2+)</name>
        <dbReference type="ChEBI" id="CHEBI:18420"/>
        <label>1</label>
    </ligand>
</feature>
<feature type="binding site" evidence="1">
    <location>
        <position position="73"/>
    </location>
    <ligand>
        <name>Mg(2+)</name>
        <dbReference type="ChEBI" id="CHEBI:18420"/>
        <label>1</label>
    </ligand>
</feature>
<feature type="binding site" evidence="1">
    <location>
        <position position="252"/>
    </location>
    <ligand>
        <name>Mg(2+)</name>
        <dbReference type="ChEBI" id="CHEBI:18420"/>
        <label>1</label>
    </ligand>
</feature>
<dbReference type="Gene3D" id="1.10.4080.10">
    <property type="entry name" value="ADP-ribosylation/Crystallin J1"/>
    <property type="match status" value="1"/>
</dbReference>
<keyword evidence="1" id="KW-0460">Magnesium</keyword>
<dbReference type="GO" id="GO:0046872">
    <property type="term" value="F:metal ion binding"/>
    <property type="evidence" value="ECO:0007669"/>
    <property type="project" value="UniProtKB-KW"/>
</dbReference>
<feature type="binding site" evidence="1">
    <location>
        <position position="74"/>
    </location>
    <ligand>
        <name>Mg(2+)</name>
        <dbReference type="ChEBI" id="CHEBI:18420"/>
        <label>1</label>
    </ligand>
</feature>
<evidence type="ECO:0000313" key="2">
    <source>
        <dbReference type="EMBL" id="MCP9564036.1"/>
    </source>
</evidence>
<comment type="caution">
    <text evidence="2">The sequence shown here is derived from an EMBL/GenBank/DDBJ whole genome shotgun (WGS) entry which is preliminary data.</text>
</comment>
<gene>
    <name evidence="2" type="ORF">NNC64_05560</name>
</gene>
<dbReference type="Proteomes" id="UP001205531">
    <property type="component" value="Unassembled WGS sequence"/>
</dbReference>
<accession>A0AAW5IJ64</accession>
<dbReference type="PANTHER" id="PTHR16222">
    <property type="entry name" value="ADP-RIBOSYLGLYCOHYDROLASE"/>
    <property type="match status" value="1"/>
</dbReference>
<dbReference type="AlphaFoldDB" id="A0AAW5IJ64"/>
<comment type="cofactor">
    <cofactor evidence="1">
        <name>Mg(2+)</name>
        <dbReference type="ChEBI" id="CHEBI:18420"/>
    </cofactor>
    <text evidence="1">Binds 2 magnesium ions per subunit.</text>
</comment>
<reference evidence="2" key="1">
    <citation type="submission" date="2022-07" db="EMBL/GenBank/DDBJ databases">
        <title>Prevotella copri.</title>
        <authorList>
            <person name="Yang C."/>
        </authorList>
    </citation>
    <scope>NUCLEOTIDE SEQUENCE</scope>
    <source>
        <strain evidence="2">HF2107</strain>
    </source>
</reference>
<dbReference type="RefSeq" id="WP_254951945.1">
    <property type="nucleotide sequence ID" value="NZ_JANDWY010000012.1"/>
</dbReference>
<feature type="binding site" evidence="1">
    <location>
        <position position="72"/>
    </location>
    <ligand>
        <name>Mg(2+)</name>
        <dbReference type="ChEBI" id="CHEBI:18420"/>
        <label>1</label>
    </ligand>
</feature>
<dbReference type="InterPro" id="IPR005502">
    <property type="entry name" value="Ribosyl_crysJ1"/>
</dbReference>
<proteinExistence type="predicted"/>
<dbReference type="SUPFAM" id="SSF101478">
    <property type="entry name" value="ADP-ribosylglycohydrolase"/>
    <property type="match status" value="1"/>
</dbReference>